<evidence type="ECO:0000256" key="6">
    <source>
        <dbReference type="ARBA" id="ARBA00022692"/>
    </source>
</evidence>
<evidence type="ECO:0000259" key="13">
    <source>
        <dbReference type="Pfam" id="PF01593"/>
    </source>
</evidence>
<evidence type="ECO:0000256" key="12">
    <source>
        <dbReference type="ARBA" id="ARBA00048448"/>
    </source>
</evidence>
<evidence type="ECO:0000256" key="7">
    <source>
        <dbReference type="ARBA" id="ARBA00022787"/>
    </source>
</evidence>
<dbReference type="InterPro" id="IPR036188">
    <property type="entry name" value="FAD/NAD-bd_sf"/>
</dbReference>
<evidence type="ECO:0000256" key="3">
    <source>
        <dbReference type="ARBA" id="ARBA00005995"/>
    </source>
</evidence>
<keyword evidence="8" id="KW-0274">FAD</keyword>
<proteinExistence type="inferred from homology"/>
<evidence type="ECO:0000256" key="11">
    <source>
        <dbReference type="ARBA" id="ARBA00023136"/>
    </source>
</evidence>
<keyword evidence="7" id="KW-1000">Mitochondrion outer membrane</keyword>
<evidence type="ECO:0000256" key="10">
    <source>
        <dbReference type="ARBA" id="ARBA00023128"/>
    </source>
</evidence>
<comment type="cofactor">
    <cofactor evidence="1">
        <name>FAD</name>
        <dbReference type="ChEBI" id="CHEBI:57692"/>
    </cofactor>
</comment>
<dbReference type="PANTHER" id="PTHR43563:SF11">
    <property type="entry name" value="AMINE OXIDASE [FLAVIN-CONTAINING] A"/>
    <property type="match status" value="1"/>
</dbReference>
<evidence type="ECO:0000256" key="5">
    <source>
        <dbReference type="ARBA" id="ARBA00022630"/>
    </source>
</evidence>
<evidence type="ECO:0000256" key="2">
    <source>
        <dbReference type="ARBA" id="ARBA00004362"/>
    </source>
</evidence>
<reference evidence="14" key="1">
    <citation type="submission" date="2023-09" db="UniProtKB">
        <authorList>
            <consortium name="Ensembl"/>
        </authorList>
    </citation>
    <scope>IDENTIFICATION</scope>
</reference>
<dbReference type="InterPro" id="IPR050703">
    <property type="entry name" value="Flavin_MAO"/>
</dbReference>
<keyword evidence="5" id="KW-0285">Flavoprotein</keyword>
<dbReference type="GO" id="GO:0008131">
    <property type="term" value="F:primary methylamine oxidase activity"/>
    <property type="evidence" value="ECO:0007669"/>
    <property type="project" value="TreeGrafter"/>
</dbReference>
<name>A0A3B4FZ51_9CICH</name>
<dbReference type="GO" id="GO:0005741">
    <property type="term" value="C:mitochondrial outer membrane"/>
    <property type="evidence" value="ECO:0007669"/>
    <property type="project" value="UniProtKB-SubCell"/>
</dbReference>
<dbReference type="GO" id="GO:0097621">
    <property type="term" value="F:monoamine oxidase activity"/>
    <property type="evidence" value="ECO:0007669"/>
    <property type="project" value="UniProtKB-EC"/>
</dbReference>
<keyword evidence="6" id="KW-0812">Transmembrane</keyword>
<keyword evidence="9" id="KW-0560">Oxidoreductase</keyword>
<comment type="catalytic activity">
    <reaction evidence="12">
        <text>a secondary aliphatic amine + O2 + H2O = a primary amine + an aldehyde + H2O2</text>
        <dbReference type="Rhea" id="RHEA:26414"/>
        <dbReference type="ChEBI" id="CHEBI:15377"/>
        <dbReference type="ChEBI" id="CHEBI:15379"/>
        <dbReference type="ChEBI" id="CHEBI:16240"/>
        <dbReference type="ChEBI" id="CHEBI:17478"/>
        <dbReference type="ChEBI" id="CHEBI:58855"/>
        <dbReference type="ChEBI" id="CHEBI:65296"/>
        <dbReference type="EC" id="1.4.3.4"/>
    </reaction>
</comment>
<accession>A0A3B4FZ51</accession>
<evidence type="ECO:0000256" key="8">
    <source>
        <dbReference type="ARBA" id="ARBA00022827"/>
    </source>
</evidence>
<organism evidence="14">
    <name type="scientific">Pundamilia nyererei</name>
    <dbReference type="NCBI Taxonomy" id="303518"/>
    <lineage>
        <taxon>Eukaryota</taxon>
        <taxon>Metazoa</taxon>
        <taxon>Chordata</taxon>
        <taxon>Craniata</taxon>
        <taxon>Vertebrata</taxon>
        <taxon>Euteleostomi</taxon>
        <taxon>Actinopterygii</taxon>
        <taxon>Neopterygii</taxon>
        <taxon>Teleostei</taxon>
        <taxon>Neoteleostei</taxon>
        <taxon>Acanthomorphata</taxon>
        <taxon>Ovalentaria</taxon>
        <taxon>Cichlomorphae</taxon>
        <taxon>Cichliformes</taxon>
        <taxon>Cichlidae</taxon>
        <taxon>African cichlids</taxon>
        <taxon>Pseudocrenilabrinae</taxon>
        <taxon>Haplochromini</taxon>
        <taxon>Pundamilia</taxon>
    </lineage>
</organism>
<evidence type="ECO:0000256" key="1">
    <source>
        <dbReference type="ARBA" id="ARBA00001974"/>
    </source>
</evidence>
<protein>
    <recommendedName>
        <fullName evidence="4">monoamine oxidase</fullName>
        <ecNumber evidence="4">1.4.3.4</ecNumber>
    </recommendedName>
</protein>
<dbReference type="InterPro" id="IPR002937">
    <property type="entry name" value="Amino_oxidase"/>
</dbReference>
<dbReference type="GO" id="GO:0050660">
    <property type="term" value="F:flavin adenine dinucleotide binding"/>
    <property type="evidence" value="ECO:0007669"/>
    <property type="project" value="TreeGrafter"/>
</dbReference>
<dbReference type="SUPFAM" id="SSF51905">
    <property type="entry name" value="FAD/NAD(P)-binding domain"/>
    <property type="match status" value="1"/>
</dbReference>
<dbReference type="GeneTree" id="ENSGT00940000166446"/>
<sequence length="117" mass="13337">MTAPSNTYDVIVVGAGISGRLHNKEAKWVDLGGAYIGPTQNRILRLAKEYGIKTYKVNEQENLVHYVNGKSYPFKGSLPPMWNPIALMDFNNLFRTMDKMGEEKWTCVLCLSHRFIQ</sequence>
<dbReference type="Pfam" id="PF01593">
    <property type="entry name" value="Amino_oxidase"/>
    <property type="match status" value="1"/>
</dbReference>
<evidence type="ECO:0000313" key="14">
    <source>
        <dbReference type="Ensembl" id="ENSPNYP00000015900.1"/>
    </source>
</evidence>
<dbReference type="AlphaFoldDB" id="A0A3B4FZ51"/>
<dbReference type="EC" id="1.4.3.4" evidence="4"/>
<comment type="subcellular location">
    <subcellularLocation>
        <location evidence="2">Mitochondrion outer membrane</location>
        <topology evidence="2">Single-pass type IV membrane protein</topology>
        <orientation evidence="2">Cytoplasmic side</orientation>
    </subcellularLocation>
</comment>
<dbReference type="PANTHER" id="PTHR43563">
    <property type="entry name" value="AMINE OXIDASE"/>
    <property type="match status" value="1"/>
</dbReference>
<comment type="similarity">
    <text evidence="3">Belongs to the flavin monoamine oxidase family.</text>
</comment>
<keyword evidence="11" id="KW-0472">Membrane</keyword>
<evidence type="ECO:0000256" key="9">
    <source>
        <dbReference type="ARBA" id="ARBA00023002"/>
    </source>
</evidence>
<feature type="domain" description="Amine oxidase" evidence="13">
    <location>
        <begin position="27"/>
        <end position="86"/>
    </location>
</feature>
<dbReference type="Ensembl" id="ENSPNYT00000016303.1">
    <property type="protein sequence ID" value="ENSPNYP00000015900.1"/>
    <property type="gene ID" value="ENSPNYG00000012032.1"/>
</dbReference>
<keyword evidence="10" id="KW-0496">Mitochondrion</keyword>
<dbReference type="Gene3D" id="3.90.660.10">
    <property type="match status" value="1"/>
</dbReference>
<evidence type="ECO:0000256" key="4">
    <source>
        <dbReference type="ARBA" id="ARBA00012804"/>
    </source>
</evidence>